<dbReference type="InterPro" id="IPR022376">
    <property type="entry name" value="PQQ_CXXCW"/>
</dbReference>
<dbReference type="AlphaFoldDB" id="A0A0D6JAX0"/>
<dbReference type="PROSITE" id="PS50206">
    <property type="entry name" value="RHODANESE_3"/>
    <property type="match status" value="1"/>
</dbReference>
<evidence type="ECO:0000259" key="2">
    <source>
        <dbReference type="PROSITE" id="PS50206"/>
    </source>
</evidence>
<keyword evidence="1" id="KW-1133">Transmembrane helix</keyword>
<dbReference type="InterPro" id="IPR036873">
    <property type="entry name" value="Rhodanese-like_dom_sf"/>
</dbReference>
<dbReference type="Gene3D" id="3.40.250.10">
    <property type="entry name" value="Rhodanese-like domain"/>
    <property type="match status" value="1"/>
</dbReference>
<evidence type="ECO:0000256" key="1">
    <source>
        <dbReference type="SAM" id="Phobius"/>
    </source>
</evidence>
<dbReference type="CDD" id="cd00158">
    <property type="entry name" value="RHOD"/>
    <property type="match status" value="1"/>
</dbReference>
<dbReference type="InterPro" id="IPR001763">
    <property type="entry name" value="Rhodanese-like_dom"/>
</dbReference>
<dbReference type="NCBIfam" id="TIGR03865">
    <property type="entry name" value="PQQ_CXXCW"/>
    <property type="match status" value="1"/>
</dbReference>
<organism evidence="3 4">
    <name type="scientific">Candidatus Filomicrobium marinum</name>
    <dbReference type="NCBI Taxonomy" id="1608628"/>
    <lineage>
        <taxon>Bacteria</taxon>
        <taxon>Pseudomonadati</taxon>
        <taxon>Pseudomonadota</taxon>
        <taxon>Alphaproteobacteria</taxon>
        <taxon>Hyphomicrobiales</taxon>
        <taxon>Hyphomicrobiaceae</taxon>
        <taxon>Filomicrobium</taxon>
    </lineage>
</organism>
<feature type="transmembrane region" description="Helical" evidence="1">
    <location>
        <begin position="18"/>
        <end position="39"/>
    </location>
</feature>
<protein>
    <recommendedName>
        <fullName evidence="2">Rhodanese domain-containing protein</fullName>
    </recommendedName>
</protein>
<keyword evidence="4" id="KW-1185">Reference proteome</keyword>
<dbReference type="EMBL" id="LN829119">
    <property type="protein sequence ID" value="CPR15926.1"/>
    <property type="molecule type" value="Genomic_DNA"/>
</dbReference>
<proteinExistence type="predicted"/>
<name>A0A0D6JAX0_9HYPH</name>
<evidence type="ECO:0000313" key="3">
    <source>
        <dbReference type="EMBL" id="CPR15926.1"/>
    </source>
</evidence>
<evidence type="ECO:0000313" key="4">
    <source>
        <dbReference type="Proteomes" id="UP000033187"/>
    </source>
</evidence>
<keyword evidence="1" id="KW-0472">Membrane</keyword>
<dbReference type="SUPFAM" id="SSF52821">
    <property type="entry name" value="Rhodanese/Cell cycle control phosphatase"/>
    <property type="match status" value="1"/>
</dbReference>
<dbReference type="KEGG" id="fil:BN1229_v1_0565"/>
<accession>A0A0D6JAX0</accession>
<dbReference type="Proteomes" id="UP000033187">
    <property type="component" value="Chromosome 1"/>
</dbReference>
<reference evidence="4" key="1">
    <citation type="submission" date="2015-02" db="EMBL/GenBank/DDBJ databases">
        <authorList>
            <person name="Chooi Y.-H."/>
        </authorList>
    </citation>
    <scope>NUCLEOTIDE SEQUENCE [LARGE SCALE GENOMIC DNA]</scope>
    <source>
        <strain evidence="4">strain Y</strain>
    </source>
</reference>
<sequence length="210" mass="23007">MVAHIVGLVGSGCGARSFFLLVRYVLLVQVIGLFVLSGVSDVFAAGGKSVEPLVTEPDTYRTDNYRAPVPATLKGAQVVDVGAAEDLWNAKAAVFIDVYPQPPKPPNLPEGTIWRTPSHESIAGAHWLANVGYGVLSPEYEGYFRAGLERLTEGDRSRPVVFFCLRDCWMSWNAARRALSWGYRNVIWFPDGTDGWKELGLPVAQIKPVS</sequence>
<feature type="domain" description="Rhodanese" evidence="2">
    <location>
        <begin position="141"/>
        <end position="205"/>
    </location>
</feature>
<dbReference type="KEGG" id="fiy:BN1229_v1_0567"/>
<keyword evidence="1" id="KW-0812">Transmembrane</keyword>
<gene>
    <name evidence="3" type="ORF">YBN1229_v1_0567</name>
</gene>